<accession>A0A379LT09</accession>
<dbReference type="GO" id="GO:0003677">
    <property type="term" value="F:DNA binding"/>
    <property type="evidence" value="ECO:0007669"/>
    <property type="project" value="InterPro"/>
</dbReference>
<reference evidence="2 3" key="1">
    <citation type="submission" date="2018-06" db="EMBL/GenBank/DDBJ databases">
        <authorList>
            <consortium name="Pathogen Informatics"/>
            <person name="Doyle S."/>
        </authorList>
    </citation>
    <scope>NUCLEOTIDE SEQUENCE [LARGE SCALE GENOMIC DNA]</scope>
    <source>
        <strain evidence="2 3">NCTC10343</strain>
    </source>
</reference>
<dbReference type="InterPro" id="IPR010982">
    <property type="entry name" value="Lambda_DNA-bd_dom_sf"/>
</dbReference>
<name>A0A379LT09_PAEPO</name>
<dbReference type="CDD" id="cd00093">
    <property type="entry name" value="HTH_XRE"/>
    <property type="match status" value="1"/>
</dbReference>
<sequence length="475" mass="55681">MSFIKFAHSKFVLKGWFIMENTPTIRAEIVKYLKQKDLTMTEFGHIIDLNVGTISGIVTGNRSISVHQLDSITMGMNLPPDYFYERFIEECIEDFSLNWRKISPFLYRCVELNRLDCVQRVVSMLLDNPAYPPLLFELAENSFQKGYKDTAAYLYEKIAESEKHQHSERLAICQYRLFTIGIGEDQIQNLQIAARFEPFIDRLDEVDQLDALKDLANLYRALGQWDKVYEFAQMMRERAKLRYGMKQESHKRPSRPPFVYIAYGDLLCAYACDARGNYEQGLKHLKAHTDLSWVKEKDSESQHWLGLFQGWAKINTYVNRLMSGDVSVLPDYVEYISGEKEIFAELLNVVEAANRYNLDIDHILDRFESHIAAYREPKATDIYTQQVLSDEYARFWYKLAKYKLFRGEYPYGFKCLMDAFEKSVKINNVLLISNCSGLFERFRVHADPETLAQYQSMFLEVWERNEKKDGFLFSS</sequence>
<dbReference type="Proteomes" id="UP000254400">
    <property type="component" value="Unassembled WGS sequence"/>
</dbReference>
<evidence type="ECO:0000259" key="1">
    <source>
        <dbReference type="PROSITE" id="PS50943"/>
    </source>
</evidence>
<dbReference type="Gene3D" id="1.25.40.10">
    <property type="entry name" value="Tetratricopeptide repeat domain"/>
    <property type="match status" value="1"/>
</dbReference>
<dbReference type="Gene3D" id="1.10.260.40">
    <property type="entry name" value="lambda repressor-like DNA-binding domains"/>
    <property type="match status" value="1"/>
</dbReference>
<feature type="domain" description="HTH cro/C1-type" evidence="1">
    <location>
        <begin position="29"/>
        <end position="83"/>
    </location>
</feature>
<dbReference type="InterPro" id="IPR001387">
    <property type="entry name" value="Cro/C1-type_HTH"/>
</dbReference>
<dbReference type="PROSITE" id="PS50943">
    <property type="entry name" value="HTH_CROC1"/>
    <property type="match status" value="1"/>
</dbReference>
<gene>
    <name evidence="2" type="ORF">NCTC10343_05602</name>
</gene>
<dbReference type="InterPro" id="IPR011990">
    <property type="entry name" value="TPR-like_helical_dom_sf"/>
</dbReference>
<evidence type="ECO:0000313" key="3">
    <source>
        <dbReference type="Proteomes" id="UP000254400"/>
    </source>
</evidence>
<dbReference type="EMBL" id="UGSC01000002">
    <property type="protein sequence ID" value="SUE13180.1"/>
    <property type="molecule type" value="Genomic_DNA"/>
</dbReference>
<dbReference type="SMART" id="SM00530">
    <property type="entry name" value="HTH_XRE"/>
    <property type="match status" value="1"/>
</dbReference>
<protein>
    <submittedName>
        <fullName evidence="2">Helix-turn-helix domain-containing protein</fullName>
    </submittedName>
</protein>
<proteinExistence type="predicted"/>
<organism evidence="2 3">
    <name type="scientific">Paenibacillus polymyxa</name>
    <name type="common">Bacillus polymyxa</name>
    <dbReference type="NCBI Taxonomy" id="1406"/>
    <lineage>
        <taxon>Bacteria</taxon>
        <taxon>Bacillati</taxon>
        <taxon>Bacillota</taxon>
        <taxon>Bacilli</taxon>
        <taxon>Bacillales</taxon>
        <taxon>Paenibacillaceae</taxon>
        <taxon>Paenibacillus</taxon>
    </lineage>
</organism>
<dbReference type="SUPFAM" id="SSF47413">
    <property type="entry name" value="lambda repressor-like DNA-binding domains"/>
    <property type="match status" value="1"/>
</dbReference>
<dbReference type="AlphaFoldDB" id="A0A379LT09"/>
<evidence type="ECO:0000313" key="2">
    <source>
        <dbReference type="EMBL" id="SUE13180.1"/>
    </source>
</evidence>
<dbReference type="SUPFAM" id="SSF48452">
    <property type="entry name" value="TPR-like"/>
    <property type="match status" value="1"/>
</dbReference>